<sequence length="42" mass="4502">MASPPSTGIETLLFLRGYGCAAPVNLLIAERLGFSFNQAEVF</sequence>
<gene>
    <name evidence="1" type="ORF">C1G86_0944</name>
</gene>
<organism evidence="1 2">
    <name type="scientific">Dehalococcoides mccartyi</name>
    <dbReference type="NCBI Taxonomy" id="61435"/>
    <lineage>
        <taxon>Bacteria</taxon>
        <taxon>Bacillati</taxon>
        <taxon>Chloroflexota</taxon>
        <taxon>Dehalococcoidia</taxon>
        <taxon>Dehalococcoidales</taxon>
        <taxon>Dehalococcoidaceae</taxon>
        <taxon>Dehalococcoides</taxon>
    </lineage>
</organism>
<protein>
    <submittedName>
        <fullName evidence="1">Uncharacterized protein</fullName>
    </submittedName>
</protein>
<evidence type="ECO:0000313" key="2">
    <source>
        <dbReference type="Proteomes" id="UP000248786"/>
    </source>
</evidence>
<comment type="caution">
    <text evidence="1">The sequence shown here is derived from an EMBL/GenBank/DDBJ whole genome shotgun (WGS) entry which is preliminary data.</text>
</comment>
<dbReference type="AlphaFoldDB" id="A0A328ESG0"/>
<name>A0A328ESG0_9CHLR</name>
<reference evidence="1 2" key="1">
    <citation type="submission" date="2018-05" db="EMBL/GenBank/DDBJ databases">
        <title>Draft genome sequences of Dehalococcoides mccartyi strains RC and KS.</title>
        <authorList>
            <person name="Higgins S.A."/>
            <person name="Padilla-Crespo E."/>
            <person name="Loeffler F.E."/>
        </authorList>
    </citation>
    <scope>NUCLEOTIDE SEQUENCE [LARGE SCALE GENOMIC DNA]</scope>
    <source>
        <strain evidence="1 2">KS</strain>
    </source>
</reference>
<proteinExistence type="predicted"/>
<dbReference type="EMBL" id="QGLD01000009">
    <property type="protein sequence ID" value="RAL70568.1"/>
    <property type="molecule type" value="Genomic_DNA"/>
</dbReference>
<dbReference type="Proteomes" id="UP000248786">
    <property type="component" value="Unassembled WGS sequence"/>
</dbReference>
<evidence type="ECO:0000313" key="1">
    <source>
        <dbReference type="EMBL" id="RAL70568.1"/>
    </source>
</evidence>
<accession>A0A328ESG0</accession>